<dbReference type="PANTHER" id="PTHR12714:SF20">
    <property type="entry name" value="FAD SYNTHETASE 1, CHLOROPLASTIC-RELATED"/>
    <property type="match status" value="1"/>
</dbReference>
<evidence type="ECO:0000256" key="4">
    <source>
        <dbReference type="ARBA" id="ARBA00022643"/>
    </source>
</evidence>
<keyword evidence="9" id="KW-0067">ATP-binding</keyword>
<dbReference type="GO" id="GO:0005524">
    <property type="term" value="F:ATP binding"/>
    <property type="evidence" value="ECO:0007669"/>
    <property type="project" value="UniProtKB-KW"/>
</dbReference>
<accession>A0A9I9D276</accession>
<keyword evidence="3" id="KW-0285">Flavoprotein</keyword>
<dbReference type="SUPFAM" id="SSF52374">
    <property type="entry name" value="Nucleotidylyl transferase"/>
    <property type="match status" value="1"/>
</dbReference>
<comment type="pathway">
    <text evidence="1">Cofactor biosynthesis; FAD biosynthesis; FAD from FMN: step 1/1.</text>
</comment>
<evidence type="ECO:0000313" key="11">
    <source>
        <dbReference type="EnsemblPlants" id="MELO3C011756.2.1"/>
    </source>
</evidence>
<keyword evidence="4" id="KW-0288">FMN</keyword>
<organism evidence="11">
    <name type="scientific">Cucumis melo</name>
    <name type="common">Muskmelon</name>
    <dbReference type="NCBI Taxonomy" id="3656"/>
    <lineage>
        <taxon>Eukaryota</taxon>
        <taxon>Viridiplantae</taxon>
        <taxon>Streptophyta</taxon>
        <taxon>Embryophyta</taxon>
        <taxon>Tracheophyta</taxon>
        <taxon>Spermatophyta</taxon>
        <taxon>Magnoliopsida</taxon>
        <taxon>eudicotyledons</taxon>
        <taxon>Gunneridae</taxon>
        <taxon>Pentapetalae</taxon>
        <taxon>rosids</taxon>
        <taxon>fabids</taxon>
        <taxon>Cucurbitales</taxon>
        <taxon>Cucurbitaceae</taxon>
        <taxon>Benincaseae</taxon>
        <taxon>Cucumis</taxon>
    </lineage>
</organism>
<evidence type="ECO:0000256" key="9">
    <source>
        <dbReference type="ARBA" id="ARBA00022840"/>
    </source>
</evidence>
<keyword evidence="7" id="KW-0547">Nucleotide-binding</keyword>
<dbReference type="EC" id="2.7.7.2" evidence="2"/>
<dbReference type="Pfam" id="PF06574">
    <property type="entry name" value="FAD_syn"/>
    <property type="match status" value="1"/>
</dbReference>
<evidence type="ECO:0000256" key="2">
    <source>
        <dbReference type="ARBA" id="ARBA00012393"/>
    </source>
</evidence>
<reference evidence="11" key="1">
    <citation type="submission" date="2023-03" db="UniProtKB">
        <authorList>
            <consortium name="EnsemblPlants"/>
        </authorList>
    </citation>
    <scope>IDENTIFICATION</scope>
</reference>
<dbReference type="Gramene" id="MELO3C011756.2.1">
    <property type="protein sequence ID" value="MELO3C011756.2.1"/>
    <property type="gene ID" value="MELO3C011756.2"/>
</dbReference>
<dbReference type="GO" id="GO:0009231">
    <property type="term" value="P:riboflavin biosynthetic process"/>
    <property type="evidence" value="ECO:0007669"/>
    <property type="project" value="InterPro"/>
</dbReference>
<evidence type="ECO:0000256" key="6">
    <source>
        <dbReference type="ARBA" id="ARBA00022695"/>
    </source>
</evidence>
<keyword evidence="5" id="KW-0808">Transferase</keyword>
<dbReference type="GO" id="GO:0006747">
    <property type="term" value="P:FAD biosynthetic process"/>
    <property type="evidence" value="ECO:0007669"/>
    <property type="project" value="TreeGrafter"/>
</dbReference>
<dbReference type="InterPro" id="IPR014729">
    <property type="entry name" value="Rossmann-like_a/b/a_fold"/>
</dbReference>
<sequence>MLAASVRVSHHLREFDSHFAFGLTSGLTSSAILLFPPIWPRNPTSNFPSISHRSQPRRVSFFCSIVPSTSSGEIPVLSDCFGTSEHPCCLVTILPIGVLFPSSREDDREVSVAGGIVALGKFDALHVGHRELAIQASMVGSPFLLSFVGIAEVLGWEPRIGIRAINRPTAEREQGTPTLWLAVNNLQQRMEEKFGVIARGIQHSFSAIEQLVVRIQGYKWANNGNMSSRICHEDVEFIQLQISNPSFVLNKAPIVAQCDRKRVLSSWAPYCQNSAPSEYQIQFSSVRYLTPREFVEKLSKELRVCGVVAGESYRFGYKAAGDAAELVKLCEEYGISAYIIKSVMDRNQKVVNSANSKERGQVSSTRVRHALSIGDMKYVSELLGRRHRLILMAKGLEGFSNTNSRVSAPRSCLLNLSPKEGFYNNCFLCTTDENLIPCRVAIDSTHVHIEMDDIGTSHLVGTQDCVNIEFGDGV</sequence>
<name>A0A9I9D276_CUCME</name>
<dbReference type="PANTHER" id="PTHR12714">
    <property type="entry name" value="PROTEIN-S ISOPRENYLCYSTEINE O-METHYLTRANSFERASE"/>
    <property type="match status" value="1"/>
</dbReference>
<dbReference type="EnsemblPlants" id="MELO3C011756.2.1">
    <property type="protein sequence ID" value="MELO3C011756.2.1"/>
    <property type="gene ID" value="MELO3C011756.2"/>
</dbReference>
<evidence type="ECO:0000256" key="7">
    <source>
        <dbReference type="ARBA" id="ARBA00022741"/>
    </source>
</evidence>
<evidence type="ECO:0000256" key="5">
    <source>
        <dbReference type="ARBA" id="ARBA00022679"/>
    </source>
</evidence>
<dbReference type="AlphaFoldDB" id="A0A9I9D276"/>
<feature type="domain" description="FAD synthetase" evidence="10">
    <location>
        <begin position="286"/>
        <end position="352"/>
    </location>
</feature>
<keyword evidence="8" id="KW-0274">FAD</keyword>
<dbReference type="GO" id="GO:0009507">
    <property type="term" value="C:chloroplast"/>
    <property type="evidence" value="ECO:0007669"/>
    <property type="project" value="TreeGrafter"/>
</dbReference>
<keyword evidence="6" id="KW-0548">Nucleotidyltransferase</keyword>
<evidence type="ECO:0000256" key="8">
    <source>
        <dbReference type="ARBA" id="ARBA00022827"/>
    </source>
</evidence>
<evidence type="ECO:0000256" key="3">
    <source>
        <dbReference type="ARBA" id="ARBA00022630"/>
    </source>
</evidence>
<evidence type="ECO:0000256" key="1">
    <source>
        <dbReference type="ARBA" id="ARBA00004726"/>
    </source>
</evidence>
<protein>
    <recommendedName>
        <fullName evidence="2">FAD synthase</fullName>
        <ecNumber evidence="2">2.7.7.2</ecNumber>
    </recommendedName>
</protein>
<dbReference type="Gene3D" id="3.40.50.620">
    <property type="entry name" value="HUPs"/>
    <property type="match status" value="1"/>
</dbReference>
<dbReference type="InterPro" id="IPR015864">
    <property type="entry name" value="FAD_synthase"/>
</dbReference>
<proteinExistence type="predicted"/>
<evidence type="ECO:0000259" key="10">
    <source>
        <dbReference type="Pfam" id="PF06574"/>
    </source>
</evidence>
<dbReference type="GO" id="GO:0003919">
    <property type="term" value="F:FMN adenylyltransferase activity"/>
    <property type="evidence" value="ECO:0007669"/>
    <property type="project" value="UniProtKB-EC"/>
</dbReference>